<dbReference type="InParanoid" id="D8R2Y3"/>
<sequence>MRATGLCCGEFVGNSLLNMYGKCGGVEEAREFFESMTHRNVISWSTMVAAYAQRGDHDQALVLFQKMEEEGVEPNEVTFLSVLDACANAEAVEQGEMIHRLAARKKLDVGLIVGTALVGMYGKCSRLIEARQVFDGIVEKDVVTWSTMISAYAQLGHVREAIQLFGYMNLDGVRPNEIILMSILGACSSAGALAEGKMTHELVVICGFGADVSTGNTLIKMYGKCGDLASAKAVFGGMERRDLISWSAMLAVIAEHGHCKDAFVHFRRMDLEGVKPDYVTFVSLLDACSLLGALVEGNVIHTRIRAEGFQSVMYIENSLIDMYGKCGSLQAARGIFDRMSHRNVITWTTMITACVQHEQGKEALELFEEMEKAGVQPDQVAFLSIIHSCSHSGLVEEGRIYFLKMVEDQSFTPGVEHFVGMLDLLGRSGKLNEAEELMEFMPVEPGVVGWNTLLSACKTHNDTERAGRVAGGMLVLGPGHAGPYVSFSNILSGKG</sequence>
<evidence type="ECO:0000256" key="2">
    <source>
        <dbReference type="PROSITE-ProRule" id="PRU00708"/>
    </source>
</evidence>
<dbReference type="KEGG" id="smo:SELMODRAFT_84339"/>
<dbReference type="PANTHER" id="PTHR47926:SF533">
    <property type="entry name" value="DYW DOMAIN-CONTAINING PROTEIN"/>
    <property type="match status" value="1"/>
</dbReference>
<dbReference type="STRING" id="88036.D8R2Y3"/>
<gene>
    <name evidence="3" type="ORF">SELMODRAFT_84339</name>
</gene>
<dbReference type="FunFam" id="1.25.40.10:FF:000090">
    <property type="entry name" value="Pentatricopeptide repeat-containing protein, chloroplastic"/>
    <property type="match status" value="1"/>
</dbReference>
<dbReference type="InterPro" id="IPR046960">
    <property type="entry name" value="PPR_At4g14850-like_plant"/>
</dbReference>
<dbReference type="FunFam" id="1.25.40.10:FF:000031">
    <property type="entry name" value="Pentatricopeptide repeat-containing protein mitochondrial"/>
    <property type="match status" value="2"/>
</dbReference>
<dbReference type="EMBL" id="GL377571">
    <property type="protein sequence ID" value="EFJ32847.1"/>
    <property type="molecule type" value="Genomic_DNA"/>
</dbReference>
<dbReference type="eggNOG" id="KOG4197">
    <property type="taxonomic scope" value="Eukaryota"/>
</dbReference>
<dbReference type="HOGENOM" id="CLU_002706_15_10_1"/>
<keyword evidence="1" id="KW-0677">Repeat</keyword>
<keyword evidence="4" id="KW-1185">Reference proteome</keyword>
<dbReference type="AlphaFoldDB" id="D8R2Y3"/>
<organism evidence="4">
    <name type="scientific">Selaginella moellendorffii</name>
    <name type="common">Spikemoss</name>
    <dbReference type="NCBI Taxonomy" id="88036"/>
    <lineage>
        <taxon>Eukaryota</taxon>
        <taxon>Viridiplantae</taxon>
        <taxon>Streptophyta</taxon>
        <taxon>Embryophyta</taxon>
        <taxon>Tracheophyta</taxon>
        <taxon>Lycopodiopsida</taxon>
        <taxon>Selaginellales</taxon>
        <taxon>Selaginellaceae</taxon>
        <taxon>Selaginella</taxon>
    </lineage>
</organism>
<dbReference type="InterPro" id="IPR011990">
    <property type="entry name" value="TPR-like_helical_dom_sf"/>
</dbReference>
<dbReference type="Pfam" id="PF01535">
    <property type="entry name" value="PPR"/>
    <property type="match status" value="3"/>
</dbReference>
<feature type="repeat" description="PPR" evidence="2">
    <location>
        <begin position="211"/>
        <end position="245"/>
    </location>
</feature>
<feature type="repeat" description="PPR" evidence="2">
    <location>
        <begin position="141"/>
        <end position="175"/>
    </location>
</feature>
<protein>
    <recommendedName>
        <fullName evidence="5">Pentacotripeptide-repeat region of PRORP domain-containing protein</fullName>
    </recommendedName>
</protein>
<evidence type="ECO:0008006" key="5">
    <source>
        <dbReference type="Google" id="ProtNLM"/>
    </source>
</evidence>
<evidence type="ECO:0000256" key="1">
    <source>
        <dbReference type="ARBA" id="ARBA00022737"/>
    </source>
</evidence>
<dbReference type="Pfam" id="PF13041">
    <property type="entry name" value="PPR_2"/>
    <property type="match status" value="3"/>
</dbReference>
<dbReference type="GO" id="GO:0009451">
    <property type="term" value="P:RNA modification"/>
    <property type="evidence" value="ECO:0007669"/>
    <property type="project" value="InterPro"/>
</dbReference>
<feature type="repeat" description="PPR" evidence="2">
    <location>
        <begin position="40"/>
        <end position="74"/>
    </location>
</feature>
<dbReference type="Gene3D" id="1.25.40.10">
    <property type="entry name" value="Tetratricopeptide repeat domain"/>
    <property type="match status" value="4"/>
</dbReference>
<dbReference type="PROSITE" id="PS51375">
    <property type="entry name" value="PPR"/>
    <property type="match status" value="4"/>
</dbReference>
<dbReference type="NCBIfam" id="TIGR00756">
    <property type="entry name" value="PPR"/>
    <property type="match status" value="5"/>
</dbReference>
<dbReference type="Gramene" id="EFJ32847">
    <property type="protein sequence ID" value="EFJ32847"/>
    <property type="gene ID" value="SELMODRAFT_84339"/>
</dbReference>
<dbReference type="FunCoup" id="D8R2Y3">
    <property type="interactions" value="15"/>
</dbReference>
<reference evidence="3 4" key="1">
    <citation type="journal article" date="2011" name="Science">
        <title>The Selaginella genome identifies genetic changes associated with the evolution of vascular plants.</title>
        <authorList>
            <person name="Banks J.A."/>
            <person name="Nishiyama T."/>
            <person name="Hasebe M."/>
            <person name="Bowman J.L."/>
            <person name="Gribskov M."/>
            <person name="dePamphilis C."/>
            <person name="Albert V.A."/>
            <person name="Aono N."/>
            <person name="Aoyama T."/>
            <person name="Ambrose B.A."/>
            <person name="Ashton N.W."/>
            <person name="Axtell M.J."/>
            <person name="Barker E."/>
            <person name="Barker M.S."/>
            <person name="Bennetzen J.L."/>
            <person name="Bonawitz N.D."/>
            <person name="Chapple C."/>
            <person name="Cheng C."/>
            <person name="Correa L.G."/>
            <person name="Dacre M."/>
            <person name="DeBarry J."/>
            <person name="Dreyer I."/>
            <person name="Elias M."/>
            <person name="Engstrom E.M."/>
            <person name="Estelle M."/>
            <person name="Feng L."/>
            <person name="Finet C."/>
            <person name="Floyd S.K."/>
            <person name="Frommer W.B."/>
            <person name="Fujita T."/>
            <person name="Gramzow L."/>
            <person name="Gutensohn M."/>
            <person name="Harholt J."/>
            <person name="Hattori M."/>
            <person name="Heyl A."/>
            <person name="Hirai T."/>
            <person name="Hiwatashi Y."/>
            <person name="Ishikawa M."/>
            <person name="Iwata M."/>
            <person name="Karol K.G."/>
            <person name="Koehler B."/>
            <person name="Kolukisaoglu U."/>
            <person name="Kubo M."/>
            <person name="Kurata T."/>
            <person name="Lalonde S."/>
            <person name="Li K."/>
            <person name="Li Y."/>
            <person name="Litt A."/>
            <person name="Lyons E."/>
            <person name="Manning G."/>
            <person name="Maruyama T."/>
            <person name="Michael T.P."/>
            <person name="Mikami K."/>
            <person name="Miyazaki S."/>
            <person name="Morinaga S."/>
            <person name="Murata T."/>
            <person name="Mueller-Roeber B."/>
            <person name="Nelson D.R."/>
            <person name="Obara M."/>
            <person name="Oguri Y."/>
            <person name="Olmstead R.G."/>
            <person name="Onodera N."/>
            <person name="Petersen B.L."/>
            <person name="Pils B."/>
            <person name="Prigge M."/>
            <person name="Rensing S.A."/>
            <person name="Riano-Pachon D.M."/>
            <person name="Roberts A.W."/>
            <person name="Sato Y."/>
            <person name="Scheller H.V."/>
            <person name="Schulz B."/>
            <person name="Schulz C."/>
            <person name="Shakirov E.V."/>
            <person name="Shibagaki N."/>
            <person name="Shinohara N."/>
            <person name="Shippen D.E."/>
            <person name="Soerensen I."/>
            <person name="Sotooka R."/>
            <person name="Sugimoto N."/>
            <person name="Sugita M."/>
            <person name="Sumikawa N."/>
            <person name="Tanurdzic M."/>
            <person name="Theissen G."/>
            <person name="Ulvskov P."/>
            <person name="Wakazuki S."/>
            <person name="Weng J.K."/>
            <person name="Willats W.W."/>
            <person name="Wipf D."/>
            <person name="Wolf P.G."/>
            <person name="Yang L."/>
            <person name="Zimmer A.D."/>
            <person name="Zhu Q."/>
            <person name="Mitros T."/>
            <person name="Hellsten U."/>
            <person name="Loque D."/>
            <person name="Otillar R."/>
            <person name="Salamov A."/>
            <person name="Schmutz J."/>
            <person name="Shapiro H."/>
            <person name="Lindquist E."/>
            <person name="Lucas S."/>
            <person name="Rokhsar D."/>
            <person name="Grigoriev I.V."/>
        </authorList>
    </citation>
    <scope>NUCLEOTIDE SEQUENCE [LARGE SCALE GENOMIC DNA]</scope>
</reference>
<accession>D8R2Y3</accession>
<dbReference type="PANTHER" id="PTHR47926">
    <property type="entry name" value="PENTATRICOPEPTIDE REPEAT-CONTAINING PROTEIN"/>
    <property type="match status" value="1"/>
</dbReference>
<dbReference type="InterPro" id="IPR002885">
    <property type="entry name" value="PPR_rpt"/>
</dbReference>
<dbReference type="FunFam" id="1.25.40.10:FF:000196">
    <property type="entry name" value="Pentatricopeptide repeat-containing protein At4g14850"/>
    <property type="match status" value="1"/>
</dbReference>
<dbReference type="Proteomes" id="UP000001514">
    <property type="component" value="Unassembled WGS sequence"/>
</dbReference>
<proteinExistence type="predicted"/>
<dbReference type="GO" id="GO:0003723">
    <property type="term" value="F:RNA binding"/>
    <property type="evidence" value="ECO:0007669"/>
    <property type="project" value="InterPro"/>
</dbReference>
<evidence type="ECO:0000313" key="4">
    <source>
        <dbReference type="Proteomes" id="UP000001514"/>
    </source>
</evidence>
<dbReference type="OMA" id="QACSEYP"/>
<evidence type="ECO:0000313" key="3">
    <source>
        <dbReference type="EMBL" id="EFJ32847.1"/>
    </source>
</evidence>
<feature type="repeat" description="PPR" evidence="2">
    <location>
        <begin position="343"/>
        <end position="377"/>
    </location>
</feature>
<name>D8R2Y3_SELML</name>